<sequence length="341" mass="39503">ARHVFNRIREGMVAHDPYFECKTDALGKLGFSSYQKCTAAIRMLAYVIPGDLVDEYVRMSETTCLMSMYKFCQAVTEVFGPKYLRQPTAADTEKLLATNAARGFPGMLGSIDCMHWEWKNCPFAWQGQYKGHVKACTIILEAVASQDLWIWHSFFGMAGSHNDINVLQRSPVFARLAEGHTPPVNFEINDHQYNKGYYLADGIYPRWSTFVKTISKPQGEKRKRFSQMQESARKDVERAFGVLQSRWGIVRNPALSWDETKLWEVMTACVIMHNMIVEDEHVESIFDQGFDYQGENIEPLHQDPATFEQFVQFHHEMRDWHTHLNLQNDLVEHVWDHIGNQ</sequence>
<reference evidence="1" key="4">
    <citation type="submission" date="2019-03" db="UniProtKB">
        <authorList>
            <consortium name="EnsemblPlants"/>
        </authorList>
    </citation>
    <scope>IDENTIFICATION</scope>
</reference>
<protein>
    <recommendedName>
        <fullName evidence="3">DDE Tnp4 domain-containing protein</fullName>
    </recommendedName>
</protein>
<dbReference type="Gramene" id="AET2Gv20892200.1">
    <property type="protein sequence ID" value="AET2Gv20892200.1"/>
    <property type="gene ID" value="AET2Gv20892200"/>
</dbReference>
<evidence type="ECO:0000313" key="1">
    <source>
        <dbReference type="EnsemblPlants" id="AET2Gv20892200.1"/>
    </source>
</evidence>
<dbReference type="PANTHER" id="PTHR47150:SF6">
    <property type="entry name" value="OS01G0872900 PROTEIN"/>
    <property type="match status" value="1"/>
</dbReference>
<reference evidence="1" key="5">
    <citation type="journal article" date="2021" name="G3 (Bethesda)">
        <title>Aegilops tauschii genome assembly Aet v5.0 features greater sequence contiguity and improved annotation.</title>
        <authorList>
            <person name="Wang L."/>
            <person name="Zhu T."/>
            <person name="Rodriguez J.C."/>
            <person name="Deal K.R."/>
            <person name="Dubcovsky J."/>
            <person name="McGuire P.E."/>
            <person name="Lux T."/>
            <person name="Spannagl M."/>
            <person name="Mayer K.F.X."/>
            <person name="Baldrich P."/>
            <person name="Meyers B.C."/>
            <person name="Huo N."/>
            <person name="Gu Y.Q."/>
            <person name="Zhou H."/>
            <person name="Devos K.M."/>
            <person name="Bennetzen J.L."/>
            <person name="Unver T."/>
            <person name="Budak H."/>
            <person name="Gulick P.J."/>
            <person name="Galiba G."/>
            <person name="Kalapos B."/>
            <person name="Nelson D.R."/>
            <person name="Li P."/>
            <person name="You F.M."/>
            <person name="Luo M.C."/>
            <person name="Dvorak J."/>
        </authorList>
    </citation>
    <scope>NUCLEOTIDE SEQUENCE [LARGE SCALE GENOMIC DNA]</scope>
    <source>
        <strain evidence="1">cv. AL8/78</strain>
    </source>
</reference>
<dbReference type="InterPro" id="IPR006912">
    <property type="entry name" value="Harbinger_derived_prot"/>
</dbReference>
<proteinExistence type="predicted"/>
<reference evidence="1" key="3">
    <citation type="journal article" date="2017" name="Nature">
        <title>Genome sequence of the progenitor of the wheat D genome Aegilops tauschii.</title>
        <authorList>
            <person name="Luo M.C."/>
            <person name="Gu Y.Q."/>
            <person name="Puiu D."/>
            <person name="Wang H."/>
            <person name="Twardziok S.O."/>
            <person name="Deal K.R."/>
            <person name="Huo N."/>
            <person name="Zhu T."/>
            <person name="Wang L."/>
            <person name="Wang Y."/>
            <person name="McGuire P.E."/>
            <person name="Liu S."/>
            <person name="Long H."/>
            <person name="Ramasamy R.K."/>
            <person name="Rodriguez J.C."/>
            <person name="Van S.L."/>
            <person name="Yuan L."/>
            <person name="Wang Z."/>
            <person name="Xia Z."/>
            <person name="Xiao L."/>
            <person name="Anderson O.D."/>
            <person name="Ouyang S."/>
            <person name="Liang Y."/>
            <person name="Zimin A.V."/>
            <person name="Pertea G."/>
            <person name="Qi P."/>
            <person name="Bennetzen J.L."/>
            <person name="Dai X."/>
            <person name="Dawson M.W."/>
            <person name="Muller H.G."/>
            <person name="Kugler K."/>
            <person name="Rivarola-Duarte L."/>
            <person name="Spannagl M."/>
            <person name="Mayer K.F.X."/>
            <person name="Lu F.H."/>
            <person name="Bevan M.W."/>
            <person name="Leroy P."/>
            <person name="Li P."/>
            <person name="You F.M."/>
            <person name="Sun Q."/>
            <person name="Liu Z."/>
            <person name="Lyons E."/>
            <person name="Wicker T."/>
            <person name="Salzberg S.L."/>
            <person name="Devos K.M."/>
            <person name="Dvorak J."/>
        </authorList>
    </citation>
    <scope>NUCLEOTIDE SEQUENCE [LARGE SCALE GENOMIC DNA]</scope>
    <source>
        <strain evidence="1">cv. AL8/78</strain>
    </source>
</reference>
<keyword evidence="2" id="KW-1185">Reference proteome</keyword>
<dbReference type="AlphaFoldDB" id="A0A453CLY8"/>
<dbReference type="EnsemblPlants" id="AET2Gv20892200.1">
    <property type="protein sequence ID" value="AET2Gv20892200.1"/>
    <property type="gene ID" value="AET2Gv20892200"/>
</dbReference>
<dbReference type="Proteomes" id="UP000015105">
    <property type="component" value="Chromosome 2D"/>
</dbReference>
<organism evidence="1 2">
    <name type="scientific">Aegilops tauschii subsp. strangulata</name>
    <name type="common">Goatgrass</name>
    <dbReference type="NCBI Taxonomy" id="200361"/>
    <lineage>
        <taxon>Eukaryota</taxon>
        <taxon>Viridiplantae</taxon>
        <taxon>Streptophyta</taxon>
        <taxon>Embryophyta</taxon>
        <taxon>Tracheophyta</taxon>
        <taxon>Spermatophyta</taxon>
        <taxon>Magnoliopsida</taxon>
        <taxon>Liliopsida</taxon>
        <taxon>Poales</taxon>
        <taxon>Poaceae</taxon>
        <taxon>BOP clade</taxon>
        <taxon>Pooideae</taxon>
        <taxon>Triticodae</taxon>
        <taxon>Triticeae</taxon>
        <taxon>Triticinae</taxon>
        <taxon>Aegilops</taxon>
    </lineage>
</organism>
<name>A0A453CLY8_AEGTS</name>
<dbReference type="STRING" id="200361.A0A453CLY8"/>
<dbReference type="PANTHER" id="PTHR47150">
    <property type="entry name" value="OS12G0169200 PROTEIN"/>
    <property type="match status" value="1"/>
</dbReference>
<reference evidence="2" key="1">
    <citation type="journal article" date="2014" name="Science">
        <title>Ancient hybridizations among the ancestral genomes of bread wheat.</title>
        <authorList>
            <consortium name="International Wheat Genome Sequencing Consortium,"/>
            <person name="Marcussen T."/>
            <person name="Sandve S.R."/>
            <person name="Heier L."/>
            <person name="Spannagl M."/>
            <person name="Pfeifer M."/>
            <person name="Jakobsen K.S."/>
            <person name="Wulff B.B."/>
            <person name="Steuernagel B."/>
            <person name="Mayer K.F."/>
            <person name="Olsen O.A."/>
        </authorList>
    </citation>
    <scope>NUCLEOTIDE SEQUENCE [LARGE SCALE GENOMIC DNA]</scope>
    <source>
        <strain evidence="2">cv. AL8/78</strain>
    </source>
</reference>
<evidence type="ECO:0000313" key="2">
    <source>
        <dbReference type="Proteomes" id="UP000015105"/>
    </source>
</evidence>
<evidence type="ECO:0008006" key="3">
    <source>
        <dbReference type="Google" id="ProtNLM"/>
    </source>
</evidence>
<accession>A0A453CLY8</accession>
<dbReference type="Pfam" id="PF04827">
    <property type="entry name" value="Plant_tran"/>
    <property type="match status" value="1"/>
</dbReference>
<reference evidence="2" key="2">
    <citation type="journal article" date="2017" name="Nat. Plants">
        <title>The Aegilops tauschii genome reveals multiple impacts of transposons.</title>
        <authorList>
            <person name="Zhao G."/>
            <person name="Zou C."/>
            <person name="Li K."/>
            <person name="Wang K."/>
            <person name="Li T."/>
            <person name="Gao L."/>
            <person name="Zhang X."/>
            <person name="Wang H."/>
            <person name="Yang Z."/>
            <person name="Liu X."/>
            <person name="Jiang W."/>
            <person name="Mao L."/>
            <person name="Kong X."/>
            <person name="Jiao Y."/>
            <person name="Jia J."/>
        </authorList>
    </citation>
    <scope>NUCLEOTIDE SEQUENCE [LARGE SCALE GENOMIC DNA]</scope>
    <source>
        <strain evidence="2">cv. AL8/78</strain>
    </source>
</reference>